<dbReference type="PANTHER" id="PTHR11236">
    <property type="entry name" value="AMINOBENZOATE/ANTHRANILATE SYNTHASE"/>
    <property type="match status" value="1"/>
</dbReference>
<sequence length="449" mass="49427">MSTPEAEHYRLVELPYQADPLPRLRLVRDLGHSVLLDSAAGIERFARYSILAAGPQTLIEPLANETGLQTLTRLRDALSHFPAARWPDQISLPFGAGALGYLSYDFGRLLETLPALADADVRLPSLKMGIYLWSIVNDRSRRQSWLVCHPALPEAEQQALLTRLQEQPSAPRPFALTAPFQPEQTRADYQASFERVQNYIHAGDCYQINLSQRFSAGCSGDPLSAYQRLRKACPVPFAAYIESDDYSLLCLSPERFLSVSQGEVETRPIKGTRARGATAQQDAHLAADLQTSLKDRAENLMIVDLLRNDLSRSCAAGSVKVPELFKLESYPNVHHLVSSVTGRLAEGRDALDLLAGAFPGGSITGAPKIRAMQIIEELEPVRRSLYCGSIGYIGCEGQMDLNIAIRSLVHQDERMYCWGGGGIVADSEGESEYQETLAKVRVLMDALAG</sequence>
<keyword evidence="2 5" id="KW-0808">Transferase</keyword>
<name>A0A7V7GSP2_9GAMM</name>
<dbReference type="Pfam" id="PF00425">
    <property type="entry name" value="Chorismate_bind"/>
    <property type="match status" value="1"/>
</dbReference>
<dbReference type="NCBIfam" id="TIGR00553">
    <property type="entry name" value="pabB"/>
    <property type="match status" value="1"/>
</dbReference>
<dbReference type="EC" id="2.6.1.85" evidence="1"/>
<feature type="domain" description="Anthranilate synthase component I N-terminal" evidence="4">
    <location>
        <begin position="19"/>
        <end position="144"/>
    </location>
</feature>
<evidence type="ECO:0000313" key="5">
    <source>
        <dbReference type="EMBL" id="KAA0693518.1"/>
    </source>
</evidence>
<evidence type="ECO:0000313" key="6">
    <source>
        <dbReference type="Proteomes" id="UP000463138"/>
    </source>
</evidence>
<dbReference type="Pfam" id="PF04715">
    <property type="entry name" value="Anth_synt_I_N"/>
    <property type="match status" value="1"/>
</dbReference>
<keyword evidence="5" id="KW-0032">Aminotransferase</keyword>
<accession>A0A7V7GSP2</accession>
<dbReference type="AlphaFoldDB" id="A0A7V7GSP2"/>
<evidence type="ECO:0000259" key="4">
    <source>
        <dbReference type="Pfam" id="PF04715"/>
    </source>
</evidence>
<evidence type="ECO:0000256" key="2">
    <source>
        <dbReference type="ARBA" id="ARBA00022679"/>
    </source>
</evidence>
<feature type="domain" description="Chorismate-utilising enzyme C-terminal" evidence="3">
    <location>
        <begin position="186"/>
        <end position="439"/>
    </location>
</feature>
<gene>
    <name evidence="5" type="primary">pabB</name>
    <name evidence="5" type="ORF">DT594_14105</name>
</gene>
<dbReference type="GO" id="GO:0009396">
    <property type="term" value="P:folic acid-containing compound biosynthetic process"/>
    <property type="evidence" value="ECO:0007669"/>
    <property type="project" value="InterPro"/>
</dbReference>
<evidence type="ECO:0000256" key="1">
    <source>
        <dbReference type="ARBA" id="ARBA00013139"/>
    </source>
</evidence>
<comment type="caution">
    <text evidence="5">The sequence shown here is derived from an EMBL/GenBank/DDBJ whole genome shotgun (WGS) entry which is preliminary data.</text>
</comment>
<dbReference type="SUPFAM" id="SSF56322">
    <property type="entry name" value="ADC synthase"/>
    <property type="match status" value="1"/>
</dbReference>
<organism evidence="5 6">
    <name type="scientific">Halopseudomonas laoshanensis</name>
    <dbReference type="NCBI Taxonomy" id="2268758"/>
    <lineage>
        <taxon>Bacteria</taxon>
        <taxon>Pseudomonadati</taxon>
        <taxon>Pseudomonadota</taxon>
        <taxon>Gammaproteobacteria</taxon>
        <taxon>Pseudomonadales</taxon>
        <taxon>Pseudomonadaceae</taxon>
        <taxon>Halopseudomonas</taxon>
    </lineage>
</organism>
<dbReference type="PRINTS" id="PR00095">
    <property type="entry name" value="ANTSNTHASEI"/>
</dbReference>
<dbReference type="Gene3D" id="3.60.120.10">
    <property type="entry name" value="Anthranilate synthase"/>
    <property type="match status" value="1"/>
</dbReference>
<dbReference type="InterPro" id="IPR015890">
    <property type="entry name" value="Chorismate_C"/>
</dbReference>
<dbReference type="EMBL" id="QOVF01000004">
    <property type="protein sequence ID" value="KAA0693518.1"/>
    <property type="molecule type" value="Genomic_DNA"/>
</dbReference>
<evidence type="ECO:0000259" key="3">
    <source>
        <dbReference type="Pfam" id="PF00425"/>
    </source>
</evidence>
<dbReference type="GO" id="GO:0000162">
    <property type="term" value="P:L-tryptophan biosynthetic process"/>
    <property type="evidence" value="ECO:0007669"/>
    <property type="project" value="TreeGrafter"/>
</dbReference>
<keyword evidence="6" id="KW-1185">Reference proteome</keyword>
<dbReference type="InterPro" id="IPR005802">
    <property type="entry name" value="ADC_synth_comp_1"/>
</dbReference>
<dbReference type="RefSeq" id="WP_149333269.1">
    <property type="nucleotide sequence ID" value="NZ_QOVF01000004.1"/>
</dbReference>
<dbReference type="InterPro" id="IPR019999">
    <property type="entry name" value="Anth_synth_I-like"/>
</dbReference>
<dbReference type="InterPro" id="IPR006805">
    <property type="entry name" value="Anth_synth_I_N"/>
</dbReference>
<dbReference type="GO" id="GO:0046820">
    <property type="term" value="F:4-amino-4-deoxychorismate synthase activity"/>
    <property type="evidence" value="ECO:0007669"/>
    <property type="project" value="UniProtKB-EC"/>
</dbReference>
<dbReference type="Proteomes" id="UP000463138">
    <property type="component" value="Unassembled WGS sequence"/>
</dbReference>
<dbReference type="InterPro" id="IPR005801">
    <property type="entry name" value="ADC_synthase"/>
</dbReference>
<protein>
    <recommendedName>
        <fullName evidence="1">aminodeoxychorismate synthase</fullName>
        <ecNumber evidence="1">2.6.1.85</ecNumber>
    </recommendedName>
</protein>
<dbReference type="OrthoDB" id="9803598at2"/>
<proteinExistence type="predicted"/>
<dbReference type="PANTHER" id="PTHR11236:SF50">
    <property type="entry name" value="AMINODEOXYCHORISMATE SYNTHASE COMPONENT 1"/>
    <property type="match status" value="1"/>
</dbReference>
<reference evidence="5 6" key="1">
    <citation type="submission" date="2018-07" db="EMBL/GenBank/DDBJ databases">
        <title>Pseudomonas laoshanensis sp. nov., isolated from soil.</title>
        <authorList>
            <person name="Sun J."/>
            <person name="Yu L."/>
            <person name="Wang M."/>
            <person name="Zhang C."/>
        </authorList>
    </citation>
    <scope>NUCLEOTIDE SEQUENCE [LARGE SCALE GENOMIC DNA]</scope>
    <source>
        <strain evidence="5 6">Y22</strain>
    </source>
</reference>